<protein>
    <submittedName>
        <fullName evidence="1">Uncharacterized protein</fullName>
    </submittedName>
</protein>
<organism evidence="1 2">
    <name type="scientific">Vigna angularis var. angularis</name>
    <dbReference type="NCBI Taxonomy" id="157739"/>
    <lineage>
        <taxon>Eukaryota</taxon>
        <taxon>Viridiplantae</taxon>
        <taxon>Streptophyta</taxon>
        <taxon>Embryophyta</taxon>
        <taxon>Tracheophyta</taxon>
        <taxon>Spermatophyta</taxon>
        <taxon>Magnoliopsida</taxon>
        <taxon>eudicotyledons</taxon>
        <taxon>Gunneridae</taxon>
        <taxon>Pentapetalae</taxon>
        <taxon>rosids</taxon>
        <taxon>fabids</taxon>
        <taxon>Fabales</taxon>
        <taxon>Fabaceae</taxon>
        <taxon>Papilionoideae</taxon>
        <taxon>50 kb inversion clade</taxon>
        <taxon>NPAAA clade</taxon>
        <taxon>indigoferoid/millettioid clade</taxon>
        <taxon>Phaseoleae</taxon>
        <taxon>Vigna</taxon>
    </lineage>
</organism>
<keyword evidence="2" id="KW-1185">Reference proteome</keyword>
<gene>
    <name evidence="1" type="primary">Vigan.06G095800</name>
    <name evidence="1" type="ORF">VIGAN_06095800</name>
</gene>
<accession>A0A0S3SAN0</accession>
<reference evidence="1 2" key="1">
    <citation type="journal article" date="2015" name="Sci. Rep.">
        <title>The power of single molecule real-time sequencing technology in the de novo assembly of a eukaryotic genome.</title>
        <authorList>
            <person name="Sakai H."/>
            <person name="Naito K."/>
            <person name="Ogiso-Tanaka E."/>
            <person name="Takahashi Y."/>
            <person name="Iseki K."/>
            <person name="Muto C."/>
            <person name="Satou K."/>
            <person name="Teruya K."/>
            <person name="Shiroma A."/>
            <person name="Shimoji M."/>
            <person name="Hirano T."/>
            <person name="Itoh T."/>
            <person name="Kaga A."/>
            <person name="Tomooka N."/>
        </authorList>
    </citation>
    <scope>NUCLEOTIDE SEQUENCE [LARGE SCALE GENOMIC DNA]</scope>
    <source>
        <strain evidence="2">cv. Shumari</strain>
    </source>
</reference>
<dbReference type="Proteomes" id="UP000291084">
    <property type="component" value="Chromosome 6"/>
</dbReference>
<dbReference type="EMBL" id="AP015039">
    <property type="protein sequence ID" value="BAT89851.1"/>
    <property type="molecule type" value="Genomic_DNA"/>
</dbReference>
<feature type="non-terminal residue" evidence="1">
    <location>
        <position position="1"/>
    </location>
</feature>
<name>A0A0S3SAN0_PHAAN</name>
<evidence type="ECO:0000313" key="2">
    <source>
        <dbReference type="Proteomes" id="UP000291084"/>
    </source>
</evidence>
<evidence type="ECO:0000313" key="1">
    <source>
        <dbReference type="EMBL" id="BAT89851.1"/>
    </source>
</evidence>
<dbReference type="AlphaFoldDB" id="A0A0S3SAN0"/>
<proteinExistence type="predicted"/>
<sequence>DSRCARTNKSITSLETLFEVISGVIATQSHSELTQTHISFQTQPHKQQKTLTCNQCFLSHNPNNTKSRFSFPISFAFINRRCT</sequence>